<reference evidence="5 6" key="1">
    <citation type="submission" date="2016-02" db="EMBL/GenBank/DDBJ databases">
        <title>Genome sequence of Moorella mulderi DSM 14980.</title>
        <authorList>
            <person name="Poehlein A."/>
            <person name="Daniel R."/>
        </authorList>
    </citation>
    <scope>NUCLEOTIDE SEQUENCE [LARGE SCALE GENOMIC DNA]</scope>
    <source>
        <strain evidence="5 6">DSM 14980</strain>
    </source>
</reference>
<proteinExistence type="inferred from homology"/>
<dbReference type="SUPFAM" id="SSF110738">
    <property type="entry name" value="Glycerate kinase I"/>
    <property type="match status" value="1"/>
</dbReference>
<dbReference type="EMBL" id="LTBC01000008">
    <property type="protein sequence ID" value="KYH31730.1"/>
    <property type="molecule type" value="Genomic_DNA"/>
</dbReference>
<dbReference type="GO" id="GO:0031388">
    <property type="term" value="P:organic acid phosphorylation"/>
    <property type="evidence" value="ECO:0007669"/>
    <property type="project" value="UniProtKB-UniRule"/>
</dbReference>
<keyword evidence="3 4" id="KW-0418">Kinase</keyword>
<evidence type="ECO:0000313" key="5">
    <source>
        <dbReference type="EMBL" id="KYH31730.1"/>
    </source>
</evidence>
<sequence>MKRIVIAPDSFKESLDAPAVAAAIAEGIKRVFPEVETVTVPMADGGEGLTTTLVAATGGREITTTVTGPLGQPVRAAWGILGDGTTAVVEMAQASGLPLVPREKRNPLFTTTYGTGELIRQALDAGCRRLIVGIGGSATNDGGAGMAQALGAKLLDAKGQDIGPGAAGLEELDRIDIQGLDPRVKEAEILVACDVDNPLCGPRGAPAVYGPQKGATPEMVPRLDAALARLAGIIERDLGKDVRELPGAGAAGGLGAGLVAFLDANLRRGIELVIEAVDLDGILARGADLVITGEGEINRQTAYGKVPAGVARVAGKYGIPVVALVGSIGEGASTVYDHGIKGFMSIVPRPVPLAYCLENAASLLADAAERLVRLLTVMNK</sequence>
<dbReference type="InterPro" id="IPR018197">
    <property type="entry name" value="Glycerate_kinase_RE-like"/>
</dbReference>
<dbReference type="RefSeq" id="WP_062284671.1">
    <property type="nucleotide sequence ID" value="NZ_LTBC01000008.1"/>
</dbReference>
<gene>
    <name evidence="5" type="primary">garK</name>
    <name evidence="5" type="ORF">MOMUL_20940</name>
</gene>
<dbReference type="PIRSF" id="PIRSF006078">
    <property type="entry name" value="GlxK"/>
    <property type="match status" value="1"/>
</dbReference>
<evidence type="ECO:0000256" key="4">
    <source>
        <dbReference type="PIRNR" id="PIRNR006078"/>
    </source>
</evidence>
<organism evidence="5 6">
    <name type="scientific">Moorella mulderi DSM 14980</name>
    <dbReference type="NCBI Taxonomy" id="1122241"/>
    <lineage>
        <taxon>Bacteria</taxon>
        <taxon>Bacillati</taxon>
        <taxon>Bacillota</taxon>
        <taxon>Clostridia</taxon>
        <taxon>Neomoorellales</taxon>
        <taxon>Neomoorellaceae</taxon>
        <taxon>Neomoorella</taxon>
    </lineage>
</organism>
<comment type="similarity">
    <text evidence="1 4">Belongs to the glycerate kinase type-1 family.</text>
</comment>
<keyword evidence="6" id="KW-1185">Reference proteome</keyword>
<protein>
    <submittedName>
        <fullName evidence="5">Glycerate 2-kinase</fullName>
        <ecNumber evidence="5">2.7.1.165</ecNumber>
    </submittedName>
</protein>
<dbReference type="InterPro" id="IPR036129">
    <property type="entry name" value="Glycerate_kinase_sf"/>
</dbReference>
<dbReference type="Gene3D" id="3.40.50.10350">
    <property type="entry name" value="Glycerate kinase, domain 1"/>
    <property type="match status" value="1"/>
</dbReference>
<evidence type="ECO:0000256" key="2">
    <source>
        <dbReference type="ARBA" id="ARBA00022679"/>
    </source>
</evidence>
<dbReference type="NCBIfam" id="TIGR00045">
    <property type="entry name" value="glycerate kinase"/>
    <property type="match status" value="1"/>
</dbReference>
<evidence type="ECO:0000313" key="6">
    <source>
        <dbReference type="Proteomes" id="UP000075670"/>
    </source>
</evidence>
<dbReference type="InterPro" id="IPR004381">
    <property type="entry name" value="Glycerate_kinase"/>
</dbReference>
<dbReference type="PANTHER" id="PTHR21599:SF0">
    <property type="entry name" value="GLYCERATE KINASE"/>
    <property type="match status" value="1"/>
</dbReference>
<dbReference type="PATRIC" id="fig|1122241.3.peg.2227"/>
<evidence type="ECO:0000256" key="1">
    <source>
        <dbReference type="ARBA" id="ARBA00006284"/>
    </source>
</evidence>
<dbReference type="EC" id="2.7.1.165" evidence="5"/>
<accession>A0A151AW04</accession>
<dbReference type="Gene3D" id="3.90.1510.10">
    <property type="entry name" value="Glycerate kinase, domain 2"/>
    <property type="match status" value="1"/>
</dbReference>
<dbReference type="GO" id="GO:0043798">
    <property type="term" value="F:glycerate 2-kinase activity"/>
    <property type="evidence" value="ECO:0007669"/>
    <property type="project" value="UniProtKB-EC"/>
</dbReference>
<dbReference type="Pfam" id="PF02595">
    <property type="entry name" value="Gly_kinase"/>
    <property type="match status" value="1"/>
</dbReference>
<dbReference type="AlphaFoldDB" id="A0A151AW04"/>
<dbReference type="Proteomes" id="UP000075670">
    <property type="component" value="Unassembled WGS sequence"/>
</dbReference>
<dbReference type="PANTHER" id="PTHR21599">
    <property type="entry name" value="GLYCERATE KINASE"/>
    <property type="match status" value="1"/>
</dbReference>
<dbReference type="InterPro" id="IPR018193">
    <property type="entry name" value="Glyc_kinase_flavodox-like_fold"/>
</dbReference>
<dbReference type="GO" id="GO:0008887">
    <property type="term" value="F:glycerate kinase activity"/>
    <property type="evidence" value="ECO:0007669"/>
    <property type="project" value="UniProtKB-UniRule"/>
</dbReference>
<comment type="caution">
    <text evidence="5">The sequence shown here is derived from an EMBL/GenBank/DDBJ whole genome shotgun (WGS) entry which is preliminary data.</text>
</comment>
<evidence type="ECO:0000256" key="3">
    <source>
        <dbReference type="ARBA" id="ARBA00022777"/>
    </source>
</evidence>
<name>A0A151AW04_9FIRM</name>
<dbReference type="OrthoDB" id="9774290at2"/>
<keyword evidence="2 4" id="KW-0808">Transferase</keyword>